<protein>
    <submittedName>
        <fullName evidence="1">Uncharacterized protein</fullName>
    </submittedName>
</protein>
<dbReference type="OrthoDB" id="962301at2"/>
<evidence type="ECO:0000313" key="1">
    <source>
        <dbReference type="EMBL" id="QEL19261.1"/>
    </source>
</evidence>
<name>A0A5C1AJ99_9BACT</name>
<dbReference type="EMBL" id="CP042425">
    <property type="protein sequence ID" value="QEL19261.1"/>
    <property type="molecule type" value="Genomic_DNA"/>
</dbReference>
<gene>
    <name evidence="1" type="ORF">PX52LOC_06323</name>
</gene>
<dbReference type="Proteomes" id="UP000324974">
    <property type="component" value="Chromosome"/>
</dbReference>
<dbReference type="KEGG" id="lrs:PX52LOC_06323"/>
<dbReference type="Pfam" id="PF18143">
    <property type="entry name" value="HAD_SAK_2"/>
    <property type="match status" value="1"/>
</dbReference>
<accession>A0A5C1AJ99</accession>
<sequence>MTNERGRQIADWLAANKHPVRYAVVDDLDLGITAAGHPLVQTDGHVGLTDADAEELVSVLSPDVVTKESCCDCGEDYPRHERLRGEIFCFTCRRK</sequence>
<dbReference type="AlphaFoldDB" id="A0A5C1AJ99"/>
<organism evidence="1 2">
    <name type="scientific">Limnoglobus roseus</name>
    <dbReference type="NCBI Taxonomy" id="2598579"/>
    <lineage>
        <taxon>Bacteria</taxon>
        <taxon>Pseudomonadati</taxon>
        <taxon>Planctomycetota</taxon>
        <taxon>Planctomycetia</taxon>
        <taxon>Gemmatales</taxon>
        <taxon>Gemmataceae</taxon>
        <taxon>Limnoglobus</taxon>
    </lineage>
</organism>
<evidence type="ECO:0000313" key="2">
    <source>
        <dbReference type="Proteomes" id="UP000324974"/>
    </source>
</evidence>
<dbReference type="RefSeq" id="WP_149113670.1">
    <property type="nucleotide sequence ID" value="NZ_CP042425.1"/>
</dbReference>
<reference evidence="2" key="1">
    <citation type="submission" date="2019-08" db="EMBL/GenBank/DDBJ databases">
        <title>Limnoglobus roseus gen. nov., sp. nov., a novel freshwater planctomycete with a giant genome from the family Gemmataceae.</title>
        <authorList>
            <person name="Kulichevskaya I.S."/>
            <person name="Naumoff D.G."/>
            <person name="Miroshnikov K."/>
            <person name="Ivanova A."/>
            <person name="Philippov D.A."/>
            <person name="Hakobyan A."/>
            <person name="Rijpstra I.C."/>
            <person name="Sinninghe Damste J.S."/>
            <person name="Liesack W."/>
            <person name="Dedysh S.N."/>
        </authorList>
    </citation>
    <scope>NUCLEOTIDE SEQUENCE [LARGE SCALE GENOMIC DNA]</scope>
    <source>
        <strain evidence="2">PX52</strain>
    </source>
</reference>
<proteinExistence type="predicted"/>
<keyword evidence="2" id="KW-1185">Reference proteome</keyword>